<sequence length="96" mass="10629">MERVLRSGLLSSGNYAGGLQRLTGLRRGWRQIEPSEALRAEAEFLLTRYSLRAADALQLAAAMIWSRGNPRGKAFICFDAQLLFAAQQLGFKTLSV</sequence>
<gene>
    <name evidence="1" type="ORF">ACFPT7_04020</name>
</gene>
<dbReference type="Gene3D" id="3.40.50.1010">
    <property type="entry name" value="5'-nuclease"/>
    <property type="match status" value="1"/>
</dbReference>
<evidence type="ECO:0008006" key="3">
    <source>
        <dbReference type="Google" id="ProtNLM"/>
    </source>
</evidence>
<dbReference type="Proteomes" id="UP001596091">
    <property type="component" value="Unassembled WGS sequence"/>
</dbReference>
<organism evidence="1 2">
    <name type="scientific">Acidicapsa dinghuensis</name>
    <dbReference type="NCBI Taxonomy" id="2218256"/>
    <lineage>
        <taxon>Bacteria</taxon>
        <taxon>Pseudomonadati</taxon>
        <taxon>Acidobacteriota</taxon>
        <taxon>Terriglobia</taxon>
        <taxon>Terriglobales</taxon>
        <taxon>Acidobacteriaceae</taxon>
        <taxon>Acidicapsa</taxon>
    </lineage>
</organism>
<reference evidence="2" key="1">
    <citation type="journal article" date="2019" name="Int. J. Syst. Evol. Microbiol.">
        <title>The Global Catalogue of Microorganisms (GCM) 10K type strain sequencing project: providing services to taxonomists for standard genome sequencing and annotation.</title>
        <authorList>
            <consortium name="The Broad Institute Genomics Platform"/>
            <consortium name="The Broad Institute Genome Sequencing Center for Infectious Disease"/>
            <person name="Wu L."/>
            <person name="Ma J."/>
        </authorList>
    </citation>
    <scope>NUCLEOTIDE SEQUENCE [LARGE SCALE GENOMIC DNA]</scope>
    <source>
        <strain evidence="2">JCM 4087</strain>
    </source>
</reference>
<dbReference type="EMBL" id="JBHSPH010000001">
    <property type="protein sequence ID" value="MFC5861447.1"/>
    <property type="molecule type" value="Genomic_DNA"/>
</dbReference>
<name>A0ABW1EDS9_9BACT</name>
<evidence type="ECO:0000313" key="1">
    <source>
        <dbReference type="EMBL" id="MFC5861447.1"/>
    </source>
</evidence>
<evidence type="ECO:0000313" key="2">
    <source>
        <dbReference type="Proteomes" id="UP001596091"/>
    </source>
</evidence>
<protein>
    <recommendedName>
        <fullName evidence="3">PIN domain-containing protein</fullName>
    </recommendedName>
</protein>
<accession>A0ABW1EDS9</accession>
<dbReference type="RefSeq" id="WP_263333672.1">
    <property type="nucleotide sequence ID" value="NZ_JAGSYH010000002.1"/>
</dbReference>
<proteinExistence type="predicted"/>
<comment type="caution">
    <text evidence="1">The sequence shown here is derived from an EMBL/GenBank/DDBJ whole genome shotgun (WGS) entry which is preliminary data.</text>
</comment>
<keyword evidence="2" id="KW-1185">Reference proteome</keyword>